<dbReference type="PROSITE" id="PS50042">
    <property type="entry name" value="CNMP_BINDING_3"/>
    <property type="match status" value="1"/>
</dbReference>
<dbReference type="Gene3D" id="1.10.287.70">
    <property type="match status" value="1"/>
</dbReference>
<dbReference type="Pfam" id="PF00027">
    <property type="entry name" value="cNMP_binding"/>
    <property type="match status" value="1"/>
</dbReference>
<dbReference type="SMART" id="SM00100">
    <property type="entry name" value="cNMP"/>
    <property type="match status" value="1"/>
</dbReference>
<comment type="caution">
    <text evidence="3">The sequence shown here is derived from an EMBL/GenBank/DDBJ whole genome shotgun (WGS) entry which is preliminary data.</text>
</comment>
<keyword evidence="1" id="KW-1133">Transmembrane helix</keyword>
<keyword evidence="1" id="KW-0472">Membrane</keyword>
<dbReference type="CDD" id="cd00038">
    <property type="entry name" value="CAP_ED"/>
    <property type="match status" value="1"/>
</dbReference>
<evidence type="ECO:0000313" key="3">
    <source>
        <dbReference type="EMBL" id="OMJ79665.1"/>
    </source>
</evidence>
<organism evidence="3 4">
    <name type="scientific">Stentor coeruleus</name>
    <dbReference type="NCBI Taxonomy" id="5963"/>
    <lineage>
        <taxon>Eukaryota</taxon>
        <taxon>Sar</taxon>
        <taxon>Alveolata</taxon>
        <taxon>Ciliophora</taxon>
        <taxon>Postciliodesmatophora</taxon>
        <taxon>Heterotrichea</taxon>
        <taxon>Heterotrichida</taxon>
        <taxon>Stentoridae</taxon>
        <taxon>Stentor</taxon>
    </lineage>
</organism>
<keyword evidence="1" id="KW-0812">Transmembrane</keyword>
<feature type="transmembrane region" description="Helical" evidence="1">
    <location>
        <begin position="253"/>
        <end position="269"/>
    </location>
</feature>
<dbReference type="Proteomes" id="UP000187209">
    <property type="component" value="Unassembled WGS sequence"/>
</dbReference>
<feature type="transmembrane region" description="Helical" evidence="1">
    <location>
        <begin position="102"/>
        <end position="121"/>
    </location>
</feature>
<keyword evidence="4" id="KW-1185">Reference proteome</keyword>
<dbReference type="GO" id="GO:0003254">
    <property type="term" value="P:regulation of membrane depolarization"/>
    <property type="evidence" value="ECO:0007669"/>
    <property type="project" value="TreeGrafter"/>
</dbReference>
<dbReference type="InterPro" id="IPR051413">
    <property type="entry name" value="K/Na_HCN_channel"/>
</dbReference>
<dbReference type="EMBL" id="MPUH01000460">
    <property type="protein sequence ID" value="OMJ79665.1"/>
    <property type="molecule type" value="Genomic_DNA"/>
</dbReference>
<feature type="domain" description="Cyclic nucleotide-binding" evidence="2">
    <location>
        <begin position="386"/>
        <end position="486"/>
    </location>
</feature>
<feature type="transmembrane region" description="Helical" evidence="1">
    <location>
        <begin position="205"/>
        <end position="224"/>
    </location>
</feature>
<evidence type="ECO:0000259" key="2">
    <source>
        <dbReference type="PROSITE" id="PS50042"/>
    </source>
</evidence>
<accession>A0A1R2BSV6</accession>
<dbReference type="AlphaFoldDB" id="A0A1R2BSV6"/>
<evidence type="ECO:0000256" key="1">
    <source>
        <dbReference type="SAM" id="Phobius"/>
    </source>
</evidence>
<feature type="transmembrane region" description="Helical" evidence="1">
    <location>
        <begin position="71"/>
        <end position="96"/>
    </location>
</feature>
<dbReference type="GO" id="GO:0005249">
    <property type="term" value="F:voltage-gated potassium channel activity"/>
    <property type="evidence" value="ECO:0007669"/>
    <property type="project" value="TreeGrafter"/>
</dbReference>
<dbReference type="InterPro" id="IPR014710">
    <property type="entry name" value="RmlC-like_jellyroll"/>
</dbReference>
<dbReference type="OrthoDB" id="291441at2759"/>
<dbReference type="PANTHER" id="PTHR45689">
    <property type="entry name" value="I[[H]] CHANNEL, ISOFORM E"/>
    <property type="match status" value="1"/>
</dbReference>
<dbReference type="PANTHER" id="PTHR45689:SF5">
    <property type="entry name" value="I[[H]] CHANNEL, ISOFORM E"/>
    <property type="match status" value="1"/>
</dbReference>
<dbReference type="InterPro" id="IPR000595">
    <property type="entry name" value="cNMP-bd_dom"/>
</dbReference>
<gene>
    <name evidence="3" type="ORF">SteCoe_20287</name>
</gene>
<dbReference type="Gene3D" id="1.10.287.630">
    <property type="entry name" value="Helix hairpin bin"/>
    <property type="match status" value="1"/>
</dbReference>
<sequence length="670" mass="78973">MKLPTQIVTDAFYKSWSCQSLLNPKASLNPTDLNKSYKKKHPKSQYFPIKEKIFKDKELRFLIKPESLLKLFWNILCITITISQGFIIPYILSFAYEVSYEIITFLEVSNIFLILDIPISLNTCFYKKGKLVAERVLIMKHYFRNYFIIDIWSVLPFQLLDLKKQIALDLNITVLILLLKMLRLYHIKVLFYSIEDYWSSPTSVLLTRWVHFFIIFSLLCHWLTCYMEYFLKYSLHITYENWVTYKQTEYERYLRQLYIIIFTMTSVGYESPRKDIDHNLISTIIAMCTESLIFAFTLGEIQSIVTKHTHYSNETKDIINHIKKLLDKKKIPKKLRYRIIRYVNYMRDVQKENVGKEVELLFALSKPLKLEIFTYTRAYYLESHPIFQNYSPGFIKFIGFSMKIQIFSKGDLVLLEGEKGDSIFFIINGNVDIYNQTTKTIYKTLNNSKSFGELGFFVGTCRSASARCDSFTELVSLDRETFNRLLTDHPSEQIITKEVLKRAEKDLSILGIKCFLCKRLTHIAKDCKEHLIKIQKDRIIRKAVLKRNTLGMKKINLAYTIDKKFMRPLHDSDLIKKYSVVNVKRQDLIMADPKKSSSLARKAKGYVNRLNVLLPVSERKLRLIEDSDSDREKSDCNEFILPKSQRYIQNFIDSRRKSNTEIPKIVIHLA</sequence>
<name>A0A1R2BSV6_9CILI</name>
<feature type="transmembrane region" description="Helical" evidence="1">
    <location>
        <begin position="166"/>
        <end position="185"/>
    </location>
</feature>
<dbReference type="SUPFAM" id="SSF81324">
    <property type="entry name" value="Voltage-gated potassium channels"/>
    <property type="match status" value="1"/>
</dbReference>
<dbReference type="GO" id="GO:0098855">
    <property type="term" value="C:HCN channel complex"/>
    <property type="evidence" value="ECO:0007669"/>
    <property type="project" value="TreeGrafter"/>
</dbReference>
<dbReference type="InterPro" id="IPR018490">
    <property type="entry name" value="cNMP-bd_dom_sf"/>
</dbReference>
<protein>
    <recommendedName>
        <fullName evidence="2">Cyclic nucleotide-binding domain-containing protein</fullName>
    </recommendedName>
</protein>
<evidence type="ECO:0000313" key="4">
    <source>
        <dbReference type="Proteomes" id="UP000187209"/>
    </source>
</evidence>
<dbReference type="SUPFAM" id="SSF51206">
    <property type="entry name" value="cAMP-binding domain-like"/>
    <property type="match status" value="1"/>
</dbReference>
<dbReference type="Gene3D" id="2.60.120.10">
    <property type="entry name" value="Jelly Rolls"/>
    <property type="match status" value="1"/>
</dbReference>
<proteinExistence type="predicted"/>
<reference evidence="3 4" key="1">
    <citation type="submission" date="2016-11" db="EMBL/GenBank/DDBJ databases">
        <title>The macronuclear genome of Stentor coeruleus: a giant cell with tiny introns.</title>
        <authorList>
            <person name="Slabodnick M."/>
            <person name="Ruby J.G."/>
            <person name="Reiff S.B."/>
            <person name="Swart E.C."/>
            <person name="Gosai S."/>
            <person name="Prabakaran S."/>
            <person name="Witkowska E."/>
            <person name="Larue G.E."/>
            <person name="Fisher S."/>
            <person name="Freeman R.M."/>
            <person name="Gunawardena J."/>
            <person name="Chu W."/>
            <person name="Stover N.A."/>
            <person name="Gregory B.D."/>
            <person name="Nowacki M."/>
            <person name="Derisi J."/>
            <person name="Roy S.W."/>
            <person name="Marshall W.F."/>
            <person name="Sood P."/>
        </authorList>
    </citation>
    <scope>NUCLEOTIDE SEQUENCE [LARGE SCALE GENOMIC DNA]</scope>
    <source>
        <strain evidence="3">WM001</strain>
    </source>
</reference>
<dbReference type="GO" id="GO:0035725">
    <property type="term" value="P:sodium ion transmembrane transport"/>
    <property type="evidence" value="ECO:0007669"/>
    <property type="project" value="TreeGrafter"/>
</dbReference>